<proteinExistence type="predicted"/>
<dbReference type="AlphaFoldDB" id="A0A433TV96"/>
<dbReference type="Proteomes" id="UP000271974">
    <property type="component" value="Unassembled WGS sequence"/>
</dbReference>
<protein>
    <submittedName>
        <fullName evidence="1">Uncharacterized protein</fullName>
    </submittedName>
</protein>
<evidence type="ECO:0000313" key="1">
    <source>
        <dbReference type="EMBL" id="RUS85511.1"/>
    </source>
</evidence>
<reference evidence="1 2" key="1">
    <citation type="submission" date="2019-01" db="EMBL/GenBank/DDBJ databases">
        <title>A draft genome assembly of the solar-powered sea slug Elysia chlorotica.</title>
        <authorList>
            <person name="Cai H."/>
            <person name="Li Q."/>
            <person name="Fang X."/>
            <person name="Li J."/>
            <person name="Curtis N.E."/>
            <person name="Altenburger A."/>
            <person name="Shibata T."/>
            <person name="Feng M."/>
            <person name="Maeda T."/>
            <person name="Schwartz J.A."/>
            <person name="Shigenobu S."/>
            <person name="Lundholm N."/>
            <person name="Nishiyama T."/>
            <person name="Yang H."/>
            <person name="Hasebe M."/>
            <person name="Li S."/>
            <person name="Pierce S.K."/>
            <person name="Wang J."/>
        </authorList>
    </citation>
    <scope>NUCLEOTIDE SEQUENCE [LARGE SCALE GENOMIC DNA]</scope>
    <source>
        <strain evidence="1">EC2010</strain>
        <tissue evidence="1">Whole organism of an adult</tissue>
    </source>
</reference>
<dbReference type="EMBL" id="RQTK01000167">
    <property type="protein sequence ID" value="RUS85511.1"/>
    <property type="molecule type" value="Genomic_DNA"/>
</dbReference>
<organism evidence="1 2">
    <name type="scientific">Elysia chlorotica</name>
    <name type="common">Eastern emerald elysia</name>
    <name type="synonym">Sea slug</name>
    <dbReference type="NCBI Taxonomy" id="188477"/>
    <lineage>
        <taxon>Eukaryota</taxon>
        <taxon>Metazoa</taxon>
        <taxon>Spiralia</taxon>
        <taxon>Lophotrochozoa</taxon>
        <taxon>Mollusca</taxon>
        <taxon>Gastropoda</taxon>
        <taxon>Heterobranchia</taxon>
        <taxon>Euthyneura</taxon>
        <taxon>Panpulmonata</taxon>
        <taxon>Sacoglossa</taxon>
        <taxon>Placobranchoidea</taxon>
        <taxon>Plakobranchidae</taxon>
        <taxon>Elysia</taxon>
    </lineage>
</organism>
<evidence type="ECO:0000313" key="2">
    <source>
        <dbReference type="Proteomes" id="UP000271974"/>
    </source>
</evidence>
<comment type="caution">
    <text evidence="1">The sequence shown here is derived from an EMBL/GenBank/DDBJ whole genome shotgun (WGS) entry which is preliminary data.</text>
</comment>
<name>A0A433TV96_ELYCH</name>
<dbReference type="OrthoDB" id="6137789at2759"/>
<keyword evidence="2" id="KW-1185">Reference proteome</keyword>
<sequence>MAEDGPKPPPRYVRSCVTDKCSRAAPTYLNIEYPHSQTSSINPRSYGCGFSRDGRIIGSNLPVPYPRDTPFYHDLAFRRSVDWFAGGKFLGERKLDNDQPNDTFVEQCEHCQLRRMAASQRLCTSEGVEERGKPGCGRHGVKQILPGSAKKADVSGDGQGCEREDCYLIKDDPKYKAWVDGKSAARKEREKRHKEMKKTPWDVKLIPGHFAPPIRQTENETYGQHLDMLPRWPLVYPEVDVKPEPSPLTVKFRRSNMSDHPPIPDHSFAIARSEMETLDGVPLRGIIGAPYRPDTDTPAEALNCAMKNMESSGSDLKIPTQTTCNQGNPVTVVKGKGVTSNAPGLPVKDPWTFRRSAVVLGRVAGERGPGCTWPIYTPTGLEINRPIQRTVAMTAGCSYSDKNPHDTTIMADATKDLYR</sequence>
<feature type="non-terminal residue" evidence="1">
    <location>
        <position position="419"/>
    </location>
</feature>
<accession>A0A433TV96</accession>
<gene>
    <name evidence="1" type="ORF">EGW08_006719</name>
</gene>